<dbReference type="AlphaFoldDB" id="A0A9W9VFN6"/>
<dbReference type="EMBL" id="JAPZBS010000002">
    <property type="protein sequence ID" value="KAJ5380202.1"/>
    <property type="molecule type" value="Genomic_DNA"/>
</dbReference>
<comment type="caution">
    <text evidence="1">The sequence shown here is derived from an EMBL/GenBank/DDBJ whole genome shotgun (WGS) entry which is preliminary data.</text>
</comment>
<protein>
    <submittedName>
        <fullName evidence="1">Uncharacterized protein</fullName>
    </submittedName>
</protein>
<sequence>MWTIRQFPQLVADYGSLLSLIAERPNEGLVMLTTAESGVRAEPRESNSDLIKDQLYNKEMISARSEGDQHNPHNTALAWQSAVLGKSSWLDLEYGKMRDCRLNIGGPYLPSSIYSGIWHVIVRKQGWLPGDTGAPDFPKRSTDNVI</sequence>
<evidence type="ECO:0000313" key="1">
    <source>
        <dbReference type="EMBL" id="KAJ5380202.1"/>
    </source>
</evidence>
<reference evidence="1" key="1">
    <citation type="submission" date="2022-11" db="EMBL/GenBank/DDBJ databases">
        <authorList>
            <person name="Petersen C."/>
        </authorList>
    </citation>
    <scope>NUCLEOTIDE SEQUENCE</scope>
    <source>
        <strain evidence="1">IBT 29864</strain>
    </source>
</reference>
<reference evidence="1" key="2">
    <citation type="journal article" date="2023" name="IMA Fungus">
        <title>Comparative genomic study of the Penicillium genus elucidates a diverse pangenome and 15 lateral gene transfer events.</title>
        <authorList>
            <person name="Petersen C."/>
            <person name="Sorensen T."/>
            <person name="Nielsen M.R."/>
            <person name="Sondergaard T.E."/>
            <person name="Sorensen J.L."/>
            <person name="Fitzpatrick D.A."/>
            <person name="Frisvad J.C."/>
            <person name="Nielsen K.L."/>
        </authorList>
    </citation>
    <scope>NUCLEOTIDE SEQUENCE</scope>
    <source>
        <strain evidence="1">IBT 29864</strain>
    </source>
</reference>
<accession>A0A9W9VFN6</accession>
<gene>
    <name evidence="1" type="ORF">N7496_002630</name>
</gene>
<dbReference type="GeneID" id="81434738"/>
<dbReference type="RefSeq" id="XP_056557773.1">
    <property type="nucleotide sequence ID" value="XM_056695561.1"/>
</dbReference>
<organism evidence="1 2">
    <name type="scientific">Penicillium cataractarum</name>
    <dbReference type="NCBI Taxonomy" id="2100454"/>
    <lineage>
        <taxon>Eukaryota</taxon>
        <taxon>Fungi</taxon>
        <taxon>Dikarya</taxon>
        <taxon>Ascomycota</taxon>
        <taxon>Pezizomycotina</taxon>
        <taxon>Eurotiomycetes</taxon>
        <taxon>Eurotiomycetidae</taxon>
        <taxon>Eurotiales</taxon>
        <taxon>Aspergillaceae</taxon>
        <taxon>Penicillium</taxon>
    </lineage>
</organism>
<name>A0A9W9VFN6_9EURO</name>
<proteinExistence type="predicted"/>
<evidence type="ECO:0000313" key="2">
    <source>
        <dbReference type="Proteomes" id="UP001147782"/>
    </source>
</evidence>
<keyword evidence="2" id="KW-1185">Reference proteome</keyword>
<dbReference type="Proteomes" id="UP001147782">
    <property type="component" value="Unassembled WGS sequence"/>
</dbReference>